<organism evidence="2 3">
    <name type="scientific">Durusdinium trenchii</name>
    <dbReference type="NCBI Taxonomy" id="1381693"/>
    <lineage>
        <taxon>Eukaryota</taxon>
        <taxon>Sar</taxon>
        <taxon>Alveolata</taxon>
        <taxon>Dinophyceae</taxon>
        <taxon>Suessiales</taxon>
        <taxon>Symbiodiniaceae</taxon>
        <taxon>Durusdinium</taxon>
    </lineage>
</organism>
<feature type="region of interest" description="Disordered" evidence="1">
    <location>
        <begin position="65"/>
        <end position="133"/>
    </location>
</feature>
<reference evidence="2 3" key="1">
    <citation type="submission" date="2024-02" db="EMBL/GenBank/DDBJ databases">
        <authorList>
            <person name="Chen Y."/>
            <person name="Shah S."/>
            <person name="Dougan E. K."/>
            <person name="Thang M."/>
            <person name="Chan C."/>
        </authorList>
    </citation>
    <scope>NUCLEOTIDE SEQUENCE [LARGE SCALE GENOMIC DNA]</scope>
</reference>
<evidence type="ECO:0000313" key="2">
    <source>
        <dbReference type="EMBL" id="CAK9075903.1"/>
    </source>
</evidence>
<keyword evidence="3" id="KW-1185">Reference proteome</keyword>
<evidence type="ECO:0008006" key="4">
    <source>
        <dbReference type="Google" id="ProtNLM"/>
    </source>
</evidence>
<name>A0ABP0PJU8_9DINO</name>
<feature type="compositionally biased region" description="Basic and acidic residues" evidence="1">
    <location>
        <begin position="87"/>
        <end position="97"/>
    </location>
</feature>
<proteinExistence type="predicted"/>
<gene>
    <name evidence="2" type="ORF">CCMP2556_LOCUS37407</name>
</gene>
<dbReference type="EMBL" id="CAXAMN010023216">
    <property type="protein sequence ID" value="CAK9075903.1"/>
    <property type="molecule type" value="Genomic_DNA"/>
</dbReference>
<evidence type="ECO:0000256" key="1">
    <source>
        <dbReference type="SAM" id="MobiDB-lite"/>
    </source>
</evidence>
<accession>A0ABP0PJU8</accession>
<dbReference type="Proteomes" id="UP001642484">
    <property type="component" value="Unassembled WGS sequence"/>
</dbReference>
<evidence type="ECO:0000313" key="3">
    <source>
        <dbReference type="Proteomes" id="UP001642484"/>
    </source>
</evidence>
<comment type="caution">
    <text evidence="2">The sequence shown here is derived from an EMBL/GenBank/DDBJ whole genome shotgun (WGS) entry which is preliminary data.</text>
</comment>
<feature type="region of interest" description="Disordered" evidence="1">
    <location>
        <begin position="1326"/>
        <end position="1352"/>
    </location>
</feature>
<protein>
    <recommendedName>
        <fullName evidence="4">ATP-dependent DNA helicase</fullName>
    </recommendedName>
</protein>
<sequence>MAIIAYSAMRQRRVMVHEKPYDGDVKVDEQSHPSVAGKDGVHMLHIFYNGVDHYDALVELDGPSGFPPAWPQPPPPEYVAAETVPEQDSRSEFNDSKPKKKAASKTKAAQPHTVRPVGAQQTAPSAPPQPADPEVDLLQELANGSVAEASSHPHRVVEDLVKDLAEQRLREHPTVPPGATLAEKDAGALWPRVFCAFDGCCWSEQDGTEEALHHHLAEVHATDLQGIAKHMLRGRADDALFSIYSAAIAEKCRSQAPLAGASLDRTALRSLANATADEQVESLVCVCCGGVFPYVHEIRDKGDIQWRKPLRRQRPEGEANFFGQNFSTVHELIGLDSYLQKYDIINTETGAAAIDELKENMTSEAERGGLAAWRRLIGPYIAHFFGFHARRRSYTKTGICSINLILRPCAFEDDGTAKISKRKACHPEAPEVGVEAWGAAMQRQVASQFRRDWNFPPTLWNYLFRTKINLQQNSHIFSVPNEFGPGRRMLTNEEIQEGTEHIYQLLRYVDINGEEKAIAGDFTKLRHAPHLSPAALKVLSNTEARTRTVPGTHEVRKTMRYQTHSYRVPYGLACFFTFSPSERDSTIMLRMARARQSDPAINDDKRKAFYQRTLPPLDIDFLRLSPEALAEALPDYDERKSILARDPLACLNGFLALVGLAFRHIFGIRLCPRCPDCANSNCPCTDAFGSNATAAGGVFGRFDAAFGSLECQKSGSYHLHGQFFLQCYHQFKPLSELVNESQEQLLELLRKYSDYSAHVTRKVYCDPESWTEERDAVEAQWPEYRGSSLMLSRPSYQSDAAMPAPEWLAAYLSEDAEALQKHKQHHVHVPDDNGKRQPLDHCRDPKDHTKCKSFFPRDAWLTSEAILICSGLAGAKGMPCKSKRSMVGMPWGPCNDPNLNGNHPALLAALRCNGDVQLPFRFPITPITHNTSCDQQCDQKMPIWTLVREAQINQSAQVGYQCDYANKRLKIATREVKEWMKGQNELYLDLSGKPTGYLGARVSKRLATDLFARGVCRGAVECTNLILNAAQKDPTRAESIKTAQLTEIALAYPLQLLRAVAAHEPWPKEVTRAIVDKRCEARRAIIACPFWTMYGARGQRAEVHMLSACEFARAFDFALATHPLRPEAYGRDILMPGKYHAKLTAKGAEAVAQRKQLVAGLHYEIREEGGADSSWLPLGQSELGQPYRRDWVVVPRKRPHVPVIYGAQGSKSEEDKAMRILVLFFPWVNDARDASANVPFVEKLWVDGARSWREALCMHVQRHGFPTEEVKRFVLNFCFAYCLPREHHLVDGLVENSDNEGVEDDVVLALDEAEMLEATLTHIKGSRPTKEAAGDLDAAEAEQDGSGTTKLHDMTRQMFKLSNSIWLRPSPGARPAQLQSPIASKTMDSEQTIKDHALAKKSAQASRNKATAQANKGAAGLLGVAVGDPLVRKRCPITAALLRDWLRSPRAQENTNAEQHRFLGLVVDRLLVEHNLISAEDANKYCREPMLHLLHGPPGTGKSHCLLFLPFGGVNVLMGGDFFQLPPPEGGFLASVPRQLRASDAAQPDALKEQGLALLWESTRGVVELCQRERCKDIKRNTAVKTLDETAREPKCLKCLQKAELLTCARCNVSKHINEFEPVMATMPAAFVACTACQAHFKKHPHTYHGWFTCRACNHIFSCEAQNNKTKRQRQYCLNCSVQRAPHKNNEHTCRKCSRRWLERQAPSKRKRLCPDCRRK</sequence>
<feature type="compositionally biased region" description="Pro residues" evidence="1">
    <location>
        <begin position="65"/>
        <end position="77"/>
    </location>
</feature>